<gene>
    <name evidence="2" type="ORF">GCM10008919_04380</name>
</gene>
<comment type="caution">
    <text evidence="2">The sequence shown here is derived from an EMBL/GenBank/DDBJ whole genome shotgun (WGS) entry which is preliminary data.</text>
</comment>
<evidence type="ECO:0000256" key="1">
    <source>
        <dbReference type="SAM" id="MobiDB-lite"/>
    </source>
</evidence>
<evidence type="ECO:0000313" key="2">
    <source>
        <dbReference type="EMBL" id="GAA0204202.1"/>
    </source>
</evidence>
<feature type="region of interest" description="Disordered" evidence="1">
    <location>
        <begin position="21"/>
        <end position="52"/>
    </location>
</feature>
<keyword evidence="3" id="KW-1185">Reference proteome</keyword>
<dbReference type="EMBL" id="BAAACR010000002">
    <property type="protein sequence ID" value="GAA0204202.1"/>
    <property type="molecule type" value="Genomic_DNA"/>
</dbReference>
<reference evidence="3" key="1">
    <citation type="journal article" date="2019" name="Int. J. Syst. Evol. Microbiol.">
        <title>The Global Catalogue of Microorganisms (GCM) 10K type strain sequencing project: providing services to taxonomists for standard genome sequencing and annotation.</title>
        <authorList>
            <consortium name="The Broad Institute Genomics Platform"/>
            <consortium name="The Broad Institute Genome Sequencing Center for Infectious Disease"/>
            <person name="Wu L."/>
            <person name="Ma J."/>
        </authorList>
    </citation>
    <scope>NUCLEOTIDE SEQUENCE [LARGE SCALE GENOMIC DNA]</scope>
    <source>
        <strain evidence="3">JCM 8542</strain>
    </source>
</reference>
<evidence type="ECO:0000313" key="3">
    <source>
        <dbReference type="Proteomes" id="UP001500399"/>
    </source>
</evidence>
<feature type="compositionally biased region" description="Polar residues" evidence="1">
    <location>
        <begin position="42"/>
        <end position="52"/>
    </location>
</feature>
<dbReference type="Proteomes" id="UP001500399">
    <property type="component" value="Unassembled WGS sequence"/>
</dbReference>
<protein>
    <submittedName>
        <fullName evidence="2">Uncharacterized protein</fullName>
    </submittedName>
</protein>
<sequence>MDIMATLKTIEFMCTHCGKKERRNNTMGRPQPGKCPRKPGNQPHSWVVNRTM</sequence>
<name>A0ABP3CGH9_9FIRM</name>
<organism evidence="2 3">
    <name type="scientific">Selenomonas dianae</name>
    <dbReference type="NCBI Taxonomy" id="135079"/>
    <lineage>
        <taxon>Bacteria</taxon>
        <taxon>Bacillati</taxon>
        <taxon>Bacillota</taxon>
        <taxon>Negativicutes</taxon>
        <taxon>Selenomonadales</taxon>
        <taxon>Selenomonadaceae</taxon>
        <taxon>Selenomonas</taxon>
    </lineage>
</organism>
<proteinExistence type="predicted"/>
<accession>A0ABP3CGH9</accession>